<dbReference type="GO" id="GO:1990904">
    <property type="term" value="C:ribonucleoprotein complex"/>
    <property type="evidence" value="ECO:0007669"/>
    <property type="project" value="UniProtKB-KW"/>
</dbReference>
<keyword evidence="2 3" id="KW-0687">Ribonucleoprotein</keyword>
<comment type="similarity">
    <text evidence="3">Belongs to the eukaryotic ribosomal protein eS24 family.</text>
</comment>
<dbReference type="Pfam" id="PF01282">
    <property type="entry name" value="Ribosomal_S24e"/>
    <property type="match status" value="1"/>
</dbReference>
<dbReference type="EMBL" id="DTCA01000135">
    <property type="protein sequence ID" value="HGM07633.1"/>
    <property type="molecule type" value="Genomic_DNA"/>
</dbReference>
<protein>
    <recommendedName>
        <fullName evidence="3">Small ribosomal subunit protein eS24</fullName>
    </recommendedName>
</protein>
<dbReference type="InterPro" id="IPR012678">
    <property type="entry name" value="Ribosomal_uL23/eL15/eS24_sf"/>
</dbReference>
<reference evidence="4" key="1">
    <citation type="journal article" date="2020" name="mSystems">
        <title>Genome- and Community-Level Interaction Insights into Carbon Utilization and Element Cycling Functions of Hydrothermarchaeota in Hydrothermal Sediment.</title>
        <authorList>
            <person name="Zhou Z."/>
            <person name="Liu Y."/>
            <person name="Xu W."/>
            <person name="Pan J."/>
            <person name="Luo Z.H."/>
            <person name="Li M."/>
        </authorList>
    </citation>
    <scope>NUCLEOTIDE SEQUENCE [LARGE SCALE GENOMIC DNA]</scope>
    <source>
        <strain evidence="4">SpSt-658</strain>
    </source>
</reference>
<name>A0A7C4H6N7_9CREN</name>
<evidence type="ECO:0000256" key="2">
    <source>
        <dbReference type="ARBA" id="ARBA00023274"/>
    </source>
</evidence>
<accession>A0A7C4H6N7</accession>
<proteinExistence type="inferred from homology"/>
<dbReference type="SUPFAM" id="SSF54189">
    <property type="entry name" value="Ribosomal proteins S24e, L23 and L15e"/>
    <property type="match status" value="1"/>
</dbReference>
<dbReference type="Gene3D" id="3.30.70.330">
    <property type="match status" value="1"/>
</dbReference>
<evidence type="ECO:0000256" key="3">
    <source>
        <dbReference type="HAMAP-Rule" id="MF_00545"/>
    </source>
</evidence>
<evidence type="ECO:0000313" key="4">
    <source>
        <dbReference type="EMBL" id="HGM07633.1"/>
    </source>
</evidence>
<dbReference type="HAMAP" id="MF_00545">
    <property type="entry name" value="Ribosomal_eS24"/>
    <property type="match status" value="1"/>
</dbReference>
<dbReference type="AlphaFoldDB" id="A0A7C4H6N7"/>
<keyword evidence="1 3" id="KW-0689">Ribosomal protein</keyword>
<dbReference type="GO" id="GO:0003735">
    <property type="term" value="F:structural constituent of ribosome"/>
    <property type="evidence" value="ECO:0007669"/>
    <property type="project" value="InterPro"/>
</dbReference>
<gene>
    <name evidence="3" type="primary">rps24e</name>
    <name evidence="4" type="ORF">ENU31_04405</name>
</gene>
<comment type="caution">
    <text evidence="4">The sequence shown here is derived from an EMBL/GenBank/DDBJ whole genome shotgun (WGS) entry which is preliminary data.</text>
</comment>
<dbReference type="GO" id="GO:0005840">
    <property type="term" value="C:ribosome"/>
    <property type="evidence" value="ECO:0007669"/>
    <property type="project" value="UniProtKB-KW"/>
</dbReference>
<dbReference type="GO" id="GO:0006412">
    <property type="term" value="P:translation"/>
    <property type="evidence" value="ECO:0007669"/>
    <property type="project" value="UniProtKB-UniRule"/>
</dbReference>
<evidence type="ECO:0000256" key="1">
    <source>
        <dbReference type="ARBA" id="ARBA00022980"/>
    </source>
</evidence>
<sequence>MELEKKLGKKGKTIKLDEKTSITIMNESVNRLLKRIELDLYIDHVFGGTPSRSLLKNVIANLYNVPEENVIVKNIKSRYGIGTSMAHIHVYSDINYMKRVELKHILRRNNVQV</sequence>
<organism evidence="4">
    <name type="scientific">Ignisphaera aggregans</name>
    <dbReference type="NCBI Taxonomy" id="334771"/>
    <lineage>
        <taxon>Archaea</taxon>
        <taxon>Thermoproteota</taxon>
        <taxon>Thermoprotei</taxon>
        <taxon>Desulfurococcales</taxon>
        <taxon>Desulfurococcaceae</taxon>
        <taxon>Ignisphaera</taxon>
    </lineage>
</organism>
<dbReference type="InterPro" id="IPR001976">
    <property type="entry name" value="Ribosomal_eS24"/>
</dbReference>
<dbReference type="InterPro" id="IPR012677">
    <property type="entry name" value="Nucleotide-bd_a/b_plait_sf"/>
</dbReference>